<evidence type="ECO:0000313" key="2">
    <source>
        <dbReference type="EMBL" id="GJS90839.1"/>
    </source>
</evidence>
<reference evidence="2" key="2">
    <citation type="submission" date="2022-01" db="EMBL/GenBank/DDBJ databases">
        <authorList>
            <person name="Yamashiro T."/>
            <person name="Shiraishi A."/>
            <person name="Satake H."/>
            <person name="Nakayama K."/>
        </authorList>
    </citation>
    <scope>NUCLEOTIDE SEQUENCE</scope>
</reference>
<organism evidence="2 3">
    <name type="scientific">Tanacetum coccineum</name>
    <dbReference type="NCBI Taxonomy" id="301880"/>
    <lineage>
        <taxon>Eukaryota</taxon>
        <taxon>Viridiplantae</taxon>
        <taxon>Streptophyta</taxon>
        <taxon>Embryophyta</taxon>
        <taxon>Tracheophyta</taxon>
        <taxon>Spermatophyta</taxon>
        <taxon>Magnoliopsida</taxon>
        <taxon>eudicotyledons</taxon>
        <taxon>Gunneridae</taxon>
        <taxon>Pentapetalae</taxon>
        <taxon>asterids</taxon>
        <taxon>campanulids</taxon>
        <taxon>Asterales</taxon>
        <taxon>Asteraceae</taxon>
        <taxon>Asteroideae</taxon>
        <taxon>Anthemideae</taxon>
        <taxon>Anthemidinae</taxon>
        <taxon>Tanacetum</taxon>
    </lineage>
</organism>
<dbReference type="EMBL" id="BQNB010011459">
    <property type="protein sequence ID" value="GJS90839.1"/>
    <property type="molecule type" value="Genomic_DNA"/>
</dbReference>
<comment type="caution">
    <text evidence="2">The sequence shown here is derived from an EMBL/GenBank/DDBJ whole genome shotgun (WGS) entry which is preliminary data.</text>
</comment>
<proteinExistence type="predicted"/>
<feature type="region of interest" description="Disordered" evidence="1">
    <location>
        <begin position="1"/>
        <end position="24"/>
    </location>
</feature>
<sequence>MARISTRTNNENSSSTPDQKTRHMDRITDQIHSWLSQTKETTKKLRQINGTRASTNAAIRNQGESIKTLEIQIGQMSKVLHERVNPDSSEIRRMGCSPYAVSAHSTEAYFLKQFPS</sequence>
<dbReference type="Proteomes" id="UP001151760">
    <property type="component" value="Unassembled WGS sequence"/>
</dbReference>
<feature type="compositionally biased region" description="Low complexity" evidence="1">
    <location>
        <begin position="1"/>
        <end position="16"/>
    </location>
</feature>
<protein>
    <submittedName>
        <fullName evidence="2">Uncharacterized protein</fullName>
    </submittedName>
</protein>
<evidence type="ECO:0000256" key="1">
    <source>
        <dbReference type="SAM" id="MobiDB-lite"/>
    </source>
</evidence>
<accession>A0ABQ4ZL00</accession>
<reference evidence="2" key="1">
    <citation type="journal article" date="2022" name="Int. J. Mol. Sci.">
        <title>Draft Genome of Tanacetum Coccineum: Genomic Comparison of Closely Related Tanacetum-Family Plants.</title>
        <authorList>
            <person name="Yamashiro T."/>
            <person name="Shiraishi A."/>
            <person name="Nakayama K."/>
            <person name="Satake H."/>
        </authorList>
    </citation>
    <scope>NUCLEOTIDE SEQUENCE</scope>
</reference>
<keyword evidence="3" id="KW-1185">Reference proteome</keyword>
<evidence type="ECO:0000313" key="3">
    <source>
        <dbReference type="Proteomes" id="UP001151760"/>
    </source>
</evidence>
<name>A0ABQ4ZL00_9ASTR</name>
<gene>
    <name evidence="2" type="ORF">Tco_0773475</name>
</gene>